<feature type="compositionally biased region" description="Low complexity" evidence="1">
    <location>
        <begin position="46"/>
        <end position="75"/>
    </location>
</feature>
<evidence type="ECO:0000313" key="2">
    <source>
        <dbReference type="EMBL" id="KAF1922525.1"/>
    </source>
</evidence>
<organism evidence="2 3">
    <name type="scientific">Didymella exigua CBS 183.55</name>
    <dbReference type="NCBI Taxonomy" id="1150837"/>
    <lineage>
        <taxon>Eukaryota</taxon>
        <taxon>Fungi</taxon>
        <taxon>Dikarya</taxon>
        <taxon>Ascomycota</taxon>
        <taxon>Pezizomycotina</taxon>
        <taxon>Dothideomycetes</taxon>
        <taxon>Pleosporomycetidae</taxon>
        <taxon>Pleosporales</taxon>
        <taxon>Pleosporineae</taxon>
        <taxon>Didymellaceae</taxon>
        <taxon>Didymella</taxon>
    </lineage>
</organism>
<feature type="compositionally biased region" description="Basic and acidic residues" evidence="1">
    <location>
        <begin position="279"/>
        <end position="293"/>
    </location>
</feature>
<feature type="region of interest" description="Disordered" evidence="1">
    <location>
        <begin position="147"/>
        <end position="563"/>
    </location>
</feature>
<dbReference type="EMBL" id="ML979023">
    <property type="protein sequence ID" value="KAF1922525.1"/>
    <property type="molecule type" value="Genomic_DNA"/>
</dbReference>
<feature type="compositionally biased region" description="Polar residues" evidence="1">
    <location>
        <begin position="521"/>
        <end position="541"/>
    </location>
</feature>
<feature type="compositionally biased region" description="Basic and acidic residues" evidence="1">
    <location>
        <begin position="76"/>
        <end position="91"/>
    </location>
</feature>
<feature type="compositionally biased region" description="Low complexity" evidence="1">
    <location>
        <begin position="389"/>
        <end position="401"/>
    </location>
</feature>
<sequence length="563" mass="62904">MCRVDEKIYVRSDGRRSKFQDTSLCERGRRRGKMCSNAEVRRTEYPDPTSSPIASSPITPSFSTQARRPSASSRPSTRDGSIKSLKPEIHIDLTVNKGKPYFSITTGKSKRESAGSNSAFESGGSEASHAVRTGYPEILHPSLNSHLRTQSSRYRHPSPDESIPSSSRLSHVYHNSSDYDTPSLATGTTATSSGTRPVIHHTPHTSAMPAQINTTLGQAGGPASPYRTTEVAPRASRNNGSYTPEITGRDEDKRRRHDEQRKQHEAADRELVANSVSEENQRAHFSRAEERASKTFAGRTDGREQRRRQDHTAQAAKEAAAKEAVAREAAAREAARKMSQTSKPAAPSRRNSVRISATEATKQQLIDAEARQMRKERAEAEVREREEQLYQQQPPAFQQQQSDSRHYDQPVPRRNSLSSQARPDLIRSNSKRGAAPEPREPRREPRQPPVSFYNNTTRTDLPQAREPRRPSSSHANRPFMPTAPSADLWDVRNVSQALPSARNMGQPLPRARGPGVGHNFPQPQANVSYPQQASHRMQQALYTDEYQTDSEDGHDPCSPRRRH</sequence>
<dbReference type="AlphaFoldDB" id="A0A6A5R387"/>
<feature type="compositionally biased region" description="Polar residues" evidence="1">
    <location>
        <begin position="163"/>
        <end position="184"/>
    </location>
</feature>
<feature type="compositionally biased region" description="Basic and acidic residues" evidence="1">
    <location>
        <begin position="368"/>
        <end position="388"/>
    </location>
</feature>
<evidence type="ECO:0000313" key="3">
    <source>
        <dbReference type="Proteomes" id="UP000800082"/>
    </source>
</evidence>
<proteinExistence type="predicted"/>
<name>A0A6A5R387_9PLEO</name>
<feature type="compositionally biased region" description="Basic and acidic residues" evidence="1">
    <location>
        <begin position="247"/>
        <end position="271"/>
    </location>
</feature>
<protein>
    <submittedName>
        <fullName evidence="2">Uncharacterized protein</fullName>
    </submittedName>
</protein>
<keyword evidence="3" id="KW-1185">Reference proteome</keyword>
<dbReference type="OrthoDB" id="3937441at2759"/>
<dbReference type="RefSeq" id="XP_033442778.1">
    <property type="nucleotide sequence ID" value="XM_033589601.1"/>
</dbReference>
<feature type="region of interest" description="Disordered" evidence="1">
    <location>
        <begin position="28"/>
        <end position="129"/>
    </location>
</feature>
<gene>
    <name evidence="2" type="ORF">M421DRAFT_354471</name>
</gene>
<evidence type="ECO:0000256" key="1">
    <source>
        <dbReference type="SAM" id="MobiDB-lite"/>
    </source>
</evidence>
<feature type="compositionally biased region" description="Polar residues" evidence="1">
    <location>
        <begin position="338"/>
        <end position="364"/>
    </location>
</feature>
<dbReference type="Proteomes" id="UP000800082">
    <property type="component" value="Unassembled WGS sequence"/>
</dbReference>
<reference evidence="2" key="1">
    <citation type="journal article" date="2020" name="Stud. Mycol.">
        <title>101 Dothideomycetes genomes: a test case for predicting lifestyles and emergence of pathogens.</title>
        <authorList>
            <person name="Haridas S."/>
            <person name="Albert R."/>
            <person name="Binder M."/>
            <person name="Bloem J."/>
            <person name="Labutti K."/>
            <person name="Salamov A."/>
            <person name="Andreopoulos B."/>
            <person name="Baker S."/>
            <person name="Barry K."/>
            <person name="Bills G."/>
            <person name="Bluhm B."/>
            <person name="Cannon C."/>
            <person name="Castanera R."/>
            <person name="Culley D."/>
            <person name="Daum C."/>
            <person name="Ezra D."/>
            <person name="Gonzalez J."/>
            <person name="Henrissat B."/>
            <person name="Kuo A."/>
            <person name="Liang C."/>
            <person name="Lipzen A."/>
            <person name="Lutzoni F."/>
            <person name="Magnuson J."/>
            <person name="Mondo S."/>
            <person name="Nolan M."/>
            <person name="Ohm R."/>
            <person name="Pangilinan J."/>
            <person name="Park H.-J."/>
            <person name="Ramirez L."/>
            <person name="Alfaro M."/>
            <person name="Sun H."/>
            <person name="Tritt A."/>
            <person name="Yoshinaga Y."/>
            <person name="Zwiers L.-H."/>
            <person name="Turgeon B."/>
            <person name="Goodwin S."/>
            <person name="Spatafora J."/>
            <person name="Crous P."/>
            <person name="Grigoriev I."/>
        </authorList>
    </citation>
    <scope>NUCLEOTIDE SEQUENCE</scope>
    <source>
        <strain evidence="2">CBS 183.55</strain>
    </source>
</reference>
<feature type="compositionally biased region" description="Basic and acidic residues" evidence="1">
    <location>
        <begin position="319"/>
        <end position="336"/>
    </location>
</feature>
<accession>A0A6A5R387</accession>
<feature type="compositionally biased region" description="Basic and acidic residues" evidence="1">
    <location>
        <begin position="551"/>
        <end position="563"/>
    </location>
</feature>
<dbReference type="GeneID" id="54347249"/>
<feature type="compositionally biased region" description="Basic and acidic residues" evidence="1">
    <location>
        <begin position="437"/>
        <end position="446"/>
    </location>
</feature>
<feature type="compositionally biased region" description="Low complexity" evidence="1">
    <location>
        <begin position="185"/>
        <end position="195"/>
    </location>
</feature>